<dbReference type="AlphaFoldDB" id="A0A7C2P9C4"/>
<comment type="caution">
    <text evidence="2">The sequence shown here is derived from an EMBL/GenBank/DDBJ whole genome shotgun (WGS) entry which is preliminary data.</text>
</comment>
<evidence type="ECO:0000259" key="1">
    <source>
        <dbReference type="Pfam" id="PF07085"/>
    </source>
</evidence>
<dbReference type="InterPro" id="IPR028979">
    <property type="entry name" value="Ser_kin/Pase_Hpr-like_N_sf"/>
</dbReference>
<evidence type="ECO:0000313" key="3">
    <source>
        <dbReference type="EMBL" id="HGL17892.1"/>
    </source>
</evidence>
<reference evidence="2" key="1">
    <citation type="journal article" date="2020" name="mSystems">
        <title>Genome- and Community-Level Interaction Insights into Carbon Utilization and Element Cycling Functions of Hydrothermarchaeota in Hydrothermal Sediment.</title>
        <authorList>
            <person name="Zhou Z."/>
            <person name="Liu Y."/>
            <person name="Xu W."/>
            <person name="Pan J."/>
            <person name="Luo Z.H."/>
            <person name="Li M."/>
        </authorList>
    </citation>
    <scope>NUCLEOTIDE SEQUENCE [LARGE SCALE GENOMIC DNA]</scope>
    <source>
        <strain evidence="2">SpSt-34</strain>
        <strain evidence="3">SpSt-69</strain>
    </source>
</reference>
<dbReference type="EMBL" id="DSOL01000093">
    <property type="protein sequence ID" value="HEN27677.1"/>
    <property type="molecule type" value="Genomic_DNA"/>
</dbReference>
<evidence type="ECO:0000313" key="2">
    <source>
        <dbReference type="EMBL" id="HEN27677.1"/>
    </source>
</evidence>
<dbReference type="EMBL" id="DTDJ01000043">
    <property type="protein sequence ID" value="HGL17892.1"/>
    <property type="molecule type" value="Genomic_DNA"/>
</dbReference>
<dbReference type="Pfam" id="PF07085">
    <property type="entry name" value="DRTGG"/>
    <property type="match status" value="1"/>
</dbReference>
<dbReference type="InterPro" id="IPR010766">
    <property type="entry name" value="DRTGG"/>
</dbReference>
<gene>
    <name evidence="2" type="ORF">ENQ77_03250</name>
    <name evidence="3" type="ORF">ENU66_06170</name>
    <name evidence="4" type="ORF">ENU66_06795</name>
</gene>
<dbReference type="Gene3D" id="3.40.1390.20">
    <property type="entry name" value="HprK N-terminal domain-like"/>
    <property type="match status" value="1"/>
</dbReference>
<evidence type="ECO:0000313" key="4">
    <source>
        <dbReference type="EMBL" id="HGL18015.1"/>
    </source>
</evidence>
<organism evidence="2">
    <name type="scientific">candidate division WOR-3 bacterium</name>
    <dbReference type="NCBI Taxonomy" id="2052148"/>
    <lineage>
        <taxon>Bacteria</taxon>
        <taxon>Bacteria division WOR-3</taxon>
    </lineage>
</organism>
<feature type="domain" description="DRTGG" evidence="1">
    <location>
        <begin position="5"/>
        <end position="104"/>
    </location>
</feature>
<name>A0A7C2P9C4_UNCW3</name>
<accession>A0A7C2P9C4</accession>
<proteinExistence type="predicted"/>
<sequence>MKIREIVEKIDGKIISGQDKLDVEVERGFAADLLSDVLALTEEKACLITGITGPQVIRVAEVLDIPLIIIARGKQPSKALVEAAKLSGIPVVLTQKTVFETCGILYTNGVKPCKIKILQGGEDTNTCLNVD</sequence>
<protein>
    <recommendedName>
        <fullName evidence="1">DRTGG domain-containing protein</fullName>
    </recommendedName>
</protein>
<dbReference type="SUPFAM" id="SSF75138">
    <property type="entry name" value="HprK N-terminal domain-like"/>
    <property type="match status" value="1"/>
</dbReference>
<dbReference type="EMBL" id="DTDJ01000043">
    <property type="protein sequence ID" value="HGL18015.1"/>
    <property type="molecule type" value="Genomic_DNA"/>
</dbReference>